<organism evidence="1 2">
    <name type="scientific">Microbulbifer epialgicus</name>
    <dbReference type="NCBI Taxonomy" id="393907"/>
    <lineage>
        <taxon>Bacteria</taxon>
        <taxon>Pseudomonadati</taxon>
        <taxon>Pseudomonadota</taxon>
        <taxon>Gammaproteobacteria</taxon>
        <taxon>Cellvibrionales</taxon>
        <taxon>Microbulbiferaceae</taxon>
        <taxon>Microbulbifer</taxon>
    </lineage>
</organism>
<dbReference type="EMBL" id="JBGMEK010000020">
    <property type="protein sequence ID" value="MFA0811390.1"/>
    <property type="molecule type" value="Genomic_DNA"/>
</dbReference>
<reference evidence="1 2" key="1">
    <citation type="submission" date="2024-08" db="EMBL/GenBank/DDBJ databases">
        <authorList>
            <person name="Ishaq N."/>
        </authorList>
    </citation>
    <scope>NUCLEOTIDE SEQUENCE [LARGE SCALE GENOMIC DNA]</scope>
    <source>
        <strain evidence="1 2">DSM 18651</strain>
    </source>
</reference>
<name>A0ABV4P0Z8_9GAMM</name>
<comment type="caution">
    <text evidence="1">The sequence shown here is derived from an EMBL/GenBank/DDBJ whole genome shotgun (WGS) entry which is preliminary data.</text>
</comment>
<gene>
    <name evidence="1" type="ORF">ACCI49_10720</name>
</gene>
<proteinExistence type="predicted"/>
<evidence type="ECO:0000313" key="1">
    <source>
        <dbReference type="EMBL" id="MFA0811390.1"/>
    </source>
</evidence>
<dbReference type="Proteomes" id="UP001569428">
    <property type="component" value="Unassembled WGS sequence"/>
</dbReference>
<keyword evidence="2" id="KW-1185">Reference proteome</keyword>
<protein>
    <recommendedName>
        <fullName evidence="3">DDE superfamily endonuclease</fullName>
    </recommendedName>
</protein>
<accession>A0ABV4P0Z8</accession>
<sequence>MEYIEASNEVGLSFATNMKKFKKLIKSKSRFHTECDIYAIDEILLPMDGLKIVHYCPGHASLIVTKKMTIPDPINKFKLIADRMDKIGTMRIAP</sequence>
<evidence type="ECO:0008006" key="3">
    <source>
        <dbReference type="Google" id="ProtNLM"/>
    </source>
</evidence>
<evidence type="ECO:0000313" key="2">
    <source>
        <dbReference type="Proteomes" id="UP001569428"/>
    </source>
</evidence>
<dbReference type="RefSeq" id="WP_371838956.1">
    <property type="nucleotide sequence ID" value="NZ_JBGMEK010000020.1"/>
</dbReference>